<sequence length="103" mass="11212">MVPHVSHTDRLRQTLTHLHHELETVSTADPEVRGMLSQALREIADRLAAQQQGGELATQPGAAIADVETVDLLRVSARQFEAEHPQIATAIESVVDALSRMGI</sequence>
<dbReference type="Pfam" id="PF14357">
    <property type="entry name" value="DUF4404"/>
    <property type="match status" value="1"/>
</dbReference>
<dbReference type="InterPro" id="IPR025516">
    <property type="entry name" value="DUF4404"/>
</dbReference>
<keyword evidence="2" id="KW-1185">Reference proteome</keyword>
<accession>A0ABY7HL03</accession>
<proteinExistence type="predicted"/>
<organism evidence="1 2">
    <name type="scientific">Nannocystis punicea</name>
    <dbReference type="NCBI Taxonomy" id="2995304"/>
    <lineage>
        <taxon>Bacteria</taxon>
        <taxon>Pseudomonadati</taxon>
        <taxon>Myxococcota</taxon>
        <taxon>Polyangia</taxon>
        <taxon>Nannocystales</taxon>
        <taxon>Nannocystaceae</taxon>
        <taxon>Nannocystis</taxon>
    </lineage>
</organism>
<dbReference type="Proteomes" id="UP001164459">
    <property type="component" value="Chromosome"/>
</dbReference>
<protein>
    <submittedName>
        <fullName evidence="1">DUF4404 family protein</fullName>
    </submittedName>
</protein>
<name>A0ABY7HL03_9BACT</name>
<evidence type="ECO:0000313" key="1">
    <source>
        <dbReference type="EMBL" id="WAS99519.1"/>
    </source>
</evidence>
<evidence type="ECO:0000313" key="2">
    <source>
        <dbReference type="Proteomes" id="UP001164459"/>
    </source>
</evidence>
<gene>
    <name evidence="1" type="ORF">O0S08_30180</name>
</gene>
<reference evidence="1" key="1">
    <citation type="submission" date="2022-11" db="EMBL/GenBank/DDBJ databases">
        <title>Minimal conservation of predation-associated metabolite biosynthetic gene clusters underscores biosynthetic potential of Myxococcota including descriptions for ten novel species: Archangium lansinium sp. nov., Myxococcus landrumus sp. nov., Nannocystis bai.</title>
        <authorList>
            <person name="Ahearne A."/>
            <person name="Stevens C."/>
            <person name="Dowd S."/>
        </authorList>
    </citation>
    <scope>NUCLEOTIDE SEQUENCE</scope>
    <source>
        <strain evidence="1">Fl3</strain>
    </source>
</reference>
<dbReference type="EMBL" id="CP114040">
    <property type="protein sequence ID" value="WAS99519.1"/>
    <property type="molecule type" value="Genomic_DNA"/>
</dbReference>